<dbReference type="Proteomes" id="UP000284706">
    <property type="component" value="Unassembled WGS sequence"/>
</dbReference>
<proteinExistence type="predicted"/>
<reference evidence="2 3" key="1">
    <citation type="journal article" date="2018" name="Evol. Lett.">
        <title>Horizontal gene cluster transfer increased hallucinogenic mushroom diversity.</title>
        <authorList>
            <person name="Reynolds H.T."/>
            <person name="Vijayakumar V."/>
            <person name="Gluck-Thaler E."/>
            <person name="Korotkin H.B."/>
            <person name="Matheny P.B."/>
            <person name="Slot J.C."/>
        </authorList>
    </citation>
    <scope>NUCLEOTIDE SEQUENCE [LARGE SCALE GENOMIC DNA]</scope>
    <source>
        <strain evidence="2 3">SRW20</strain>
    </source>
</reference>
<dbReference type="InParanoid" id="A0A409YUW9"/>
<sequence length="80" mass="8969">MYEWRKNTPRGGKRTSFAFQKESEHKKDNKGAAARVDAGCTLSVNLQNFAGHSIRHELEILQAMSNQPIIEESEASVPII</sequence>
<keyword evidence="3" id="KW-1185">Reference proteome</keyword>
<feature type="compositionally biased region" description="Basic and acidic residues" evidence="1">
    <location>
        <begin position="21"/>
        <end position="30"/>
    </location>
</feature>
<dbReference type="EMBL" id="NHYE01000247">
    <property type="protein sequence ID" value="PPR06773.1"/>
    <property type="molecule type" value="Genomic_DNA"/>
</dbReference>
<feature type="region of interest" description="Disordered" evidence="1">
    <location>
        <begin position="1"/>
        <end position="34"/>
    </location>
</feature>
<accession>A0A409YUW9</accession>
<evidence type="ECO:0000313" key="2">
    <source>
        <dbReference type="EMBL" id="PPR06773.1"/>
    </source>
</evidence>
<dbReference type="AlphaFoldDB" id="A0A409YUW9"/>
<organism evidence="2 3">
    <name type="scientific">Gymnopilus dilepis</name>
    <dbReference type="NCBI Taxonomy" id="231916"/>
    <lineage>
        <taxon>Eukaryota</taxon>
        <taxon>Fungi</taxon>
        <taxon>Dikarya</taxon>
        <taxon>Basidiomycota</taxon>
        <taxon>Agaricomycotina</taxon>
        <taxon>Agaricomycetes</taxon>
        <taxon>Agaricomycetidae</taxon>
        <taxon>Agaricales</taxon>
        <taxon>Agaricineae</taxon>
        <taxon>Hymenogastraceae</taxon>
        <taxon>Gymnopilus</taxon>
    </lineage>
</organism>
<evidence type="ECO:0000256" key="1">
    <source>
        <dbReference type="SAM" id="MobiDB-lite"/>
    </source>
</evidence>
<name>A0A409YUW9_9AGAR</name>
<protein>
    <submittedName>
        <fullName evidence="2">Uncharacterized protein</fullName>
    </submittedName>
</protein>
<evidence type="ECO:0000313" key="3">
    <source>
        <dbReference type="Proteomes" id="UP000284706"/>
    </source>
</evidence>
<comment type="caution">
    <text evidence="2">The sequence shown here is derived from an EMBL/GenBank/DDBJ whole genome shotgun (WGS) entry which is preliminary data.</text>
</comment>
<gene>
    <name evidence="2" type="ORF">CVT26_003924</name>
</gene>